<proteinExistence type="inferred from homology"/>
<dbReference type="EMBL" id="SDMP01000015">
    <property type="protein sequence ID" value="RYR10470.1"/>
    <property type="molecule type" value="Genomic_DNA"/>
</dbReference>
<accession>A0A444Z8I5</accession>
<dbReference type="Pfam" id="PF04525">
    <property type="entry name" value="LOR"/>
    <property type="match status" value="1"/>
</dbReference>
<comment type="caution">
    <text evidence="2">The sequence shown here is derived from an EMBL/GenBank/DDBJ whole genome shotgun (WGS) entry which is preliminary data.</text>
</comment>
<sequence>MRVFPRLKSLSRAVHQEQVEQEKERNNNHEYPVIKIQEEGTLKSTCLTVWRKSLVMNCKGFTVIDSHGNLVYRVDNYIHNPNEVVLMDASGNSVLTMCRRTKKLGFGDNWYVYEGEGRESPICCVKKHVSILQGNPKVQAYVYRRHKPCVAAFTVEGSYAQRTCKVLDECGSEVAQIKRKEANTKNVNVSFGMDIFQLLVHPGFDPAFAMALVLLLDQMFS</sequence>
<dbReference type="SMR" id="A0A444Z8I5"/>
<comment type="similarity">
    <text evidence="1">Belongs to the LOR family.</text>
</comment>
<gene>
    <name evidence="2" type="ORF">Ahy_B05g078911</name>
</gene>
<dbReference type="Gramene" id="arahy.Tifrunner.gnm2.ann2.Ah15g132100.1">
    <property type="protein sequence ID" value="arahy.Tifrunner.gnm2.ann2.Ah15g132100.1-CDS"/>
    <property type="gene ID" value="arahy.Tifrunner.gnm2.ann2.Ah15g132100"/>
</dbReference>
<protein>
    <recommendedName>
        <fullName evidence="4">Protein LURP-one-related</fullName>
    </recommendedName>
</protein>
<dbReference type="STRING" id="3818.A0A444Z8I5"/>
<dbReference type="Gene3D" id="2.40.160.200">
    <property type="entry name" value="LURP1-related"/>
    <property type="match status" value="1"/>
</dbReference>
<dbReference type="InterPro" id="IPR007612">
    <property type="entry name" value="LOR"/>
</dbReference>
<evidence type="ECO:0000313" key="2">
    <source>
        <dbReference type="EMBL" id="RYR10470.1"/>
    </source>
</evidence>
<evidence type="ECO:0008006" key="4">
    <source>
        <dbReference type="Google" id="ProtNLM"/>
    </source>
</evidence>
<organism evidence="2 3">
    <name type="scientific">Arachis hypogaea</name>
    <name type="common">Peanut</name>
    <dbReference type="NCBI Taxonomy" id="3818"/>
    <lineage>
        <taxon>Eukaryota</taxon>
        <taxon>Viridiplantae</taxon>
        <taxon>Streptophyta</taxon>
        <taxon>Embryophyta</taxon>
        <taxon>Tracheophyta</taxon>
        <taxon>Spermatophyta</taxon>
        <taxon>Magnoliopsida</taxon>
        <taxon>eudicotyledons</taxon>
        <taxon>Gunneridae</taxon>
        <taxon>Pentapetalae</taxon>
        <taxon>rosids</taxon>
        <taxon>fabids</taxon>
        <taxon>Fabales</taxon>
        <taxon>Fabaceae</taxon>
        <taxon>Papilionoideae</taxon>
        <taxon>50 kb inversion clade</taxon>
        <taxon>dalbergioids sensu lato</taxon>
        <taxon>Dalbergieae</taxon>
        <taxon>Pterocarpus clade</taxon>
        <taxon>Arachis</taxon>
    </lineage>
</organism>
<dbReference type="SUPFAM" id="SSF54518">
    <property type="entry name" value="Tubby C-terminal domain-like"/>
    <property type="match status" value="1"/>
</dbReference>
<dbReference type="AlphaFoldDB" id="A0A444Z8I5"/>
<dbReference type="PANTHER" id="PTHR31087:SF14">
    <property type="entry name" value="PROTEIN LURP-ONE-RELATED 17"/>
    <property type="match status" value="1"/>
</dbReference>
<reference evidence="2 3" key="1">
    <citation type="submission" date="2019-01" db="EMBL/GenBank/DDBJ databases">
        <title>Sequencing of cultivated peanut Arachis hypogaea provides insights into genome evolution and oil improvement.</title>
        <authorList>
            <person name="Chen X."/>
        </authorList>
    </citation>
    <scope>NUCLEOTIDE SEQUENCE [LARGE SCALE GENOMIC DNA]</scope>
    <source>
        <strain evidence="3">cv. Fuhuasheng</strain>
        <tissue evidence="2">Leaves</tissue>
    </source>
</reference>
<dbReference type="OrthoDB" id="1876238at2759"/>
<dbReference type="InterPro" id="IPR038595">
    <property type="entry name" value="LOR_sf"/>
</dbReference>
<evidence type="ECO:0000313" key="3">
    <source>
        <dbReference type="Proteomes" id="UP000289738"/>
    </source>
</evidence>
<dbReference type="Proteomes" id="UP000289738">
    <property type="component" value="Chromosome B05"/>
</dbReference>
<name>A0A444Z8I5_ARAHY</name>
<evidence type="ECO:0000256" key="1">
    <source>
        <dbReference type="ARBA" id="ARBA00005437"/>
    </source>
</evidence>
<dbReference type="InterPro" id="IPR025659">
    <property type="entry name" value="Tubby-like_C"/>
</dbReference>
<dbReference type="PANTHER" id="PTHR31087">
    <property type="match status" value="1"/>
</dbReference>
<keyword evidence="3" id="KW-1185">Reference proteome</keyword>